<proteinExistence type="predicted"/>
<accession>A0A843AI87</accession>
<comment type="caution">
    <text evidence="1">The sequence shown here is derived from an EMBL/GenBank/DDBJ whole genome shotgun (WGS) entry which is preliminary data.</text>
</comment>
<dbReference type="AlphaFoldDB" id="A0A843AI87"/>
<dbReference type="EMBL" id="JADIIN010000068">
    <property type="protein sequence ID" value="MBF4469461.1"/>
    <property type="molecule type" value="Genomic_DNA"/>
</dbReference>
<evidence type="ECO:0000313" key="2">
    <source>
        <dbReference type="Proteomes" id="UP000658733"/>
    </source>
</evidence>
<evidence type="ECO:0000313" key="1">
    <source>
        <dbReference type="EMBL" id="MBF4469461.1"/>
    </source>
</evidence>
<reference evidence="1" key="1">
    <citation type="submission" date="2020-10" db="EMBL/GenBank/DDBJ databases">
        <title>Dehalococcoides mccartyi of a TCE/Cr reducing biochatode.</title>
        <authorList>
            <person name="Matturro B."/>
        </authorList>
    </citation>
    <scope>NUCLEOTIDE SEQUENCE</scope>
    <source>
        <strain evidence="1">Bin4</strain>
    </source>
</reference>
<organism evidence="1 2">
    <name type="scientific">Methanobrevibacter arboriphilus</name>
    <dbReference type="NCBI Taxonomy" id="39441"/>
    <lineage>
        <taxon>Archaea</taxon>
        <taxon>Methanobacteriati</taxon>
        <taxon>Methanobacteriota</taxon>
        <taxon>Methanomada group</taxon>
        <taxon>Methanobacteria</taxon>
        <taxon>Methanobacteriales</taxon>
        <taxon>Methanobacteriaceae</taxon>
        <taxon>Methanobrevibacter</taxon>
    </lineage>
</organism>
<gene>
    <name evidence="1" type="ORF">ISP01_08675</name>
</gene>
<name>A0A843AI87_METAZ</name>
<dbReference type="Proteomes" id="UP000658733">
    <property type="component" value="Unassembled WGS sequence"/>
</dbReference>
<dbReference type="RefSeq" id="WP_278523981.1">
    <property type="nucleotide sequence ID" value="NZ_JADIIN010000068.1"/>
</dbReference>
<protein>
    <submittedName>
        <fullName evidence="1">Uncharacterized protein</fullName>
    </submittedName>
</protein>
<sequence>MKIESKKRLRGFKGTAIIDGEKYNIVEIGFDYGEITVRNEDILFEISVCNVEKVCIDVIEED</sequence>